<dbReference type="Proteomes" id="UP001456344">
    <property type="component" value="Chromosome"/>
</dbReference>
<evidence type="ECO:0000313" key="1">
    <source>
        <dbReference type="EMBL" id="WYW19584.1"/>
    </source>
</evidence>
<evidence type="ECO:0000313" key="2">
    <source>
        <dbReference type="Proteomes" id="UP001456344"/>
    </source>
</evidence>
<dbReference type="EMBL" id="CP150484">
    <property type="protein sequence ID" value="WYW19584.1"/>
    <property type="molecule type" value="Genomic_DNA"/>
</dbReference>
<gene>
    <name evidence="1" type="ORF">LCL61_28970</name>
</gene>
<sequence>MSTELTGLTFPFPQPPEFTLPAEFTRLRARQPVTEVTLPSGDRAWLVTRYTDVRKVLADARFSRAAAELPGGPRMGNTSPGPETILGMDPPDHTRLRRLVAPAFTTRRIEALRPRVEELANELMIEVASGPRSADLLGQFTAALPSKVIFELLGVPYSDFGTLHGWTDVIFSLSSHSRDEVRAARASIERFLVELVAEKRAHPADDLLSVLIAARDEQDKLSETELVSFALILITVGHMSTASTLSTALFTLLRLPEQMARLYAQPDLVPSAIEELLRHNTFALTGTQLRVALEHVRLGNVTIRAGDAVLAALGSANHDTEVFDRPDRVDLTRSHNPHMAFGYGIHHCLGAQLARLEMQEALYALMRNIPGTLRLAVAPAEVELKTGLTARALASLPVRW</sequence>
<protein>
    <submittedName>
        <fullName evidence="1">Cytochrome P450</fullName>
    </submittedName>
</protein>
<organism evidence="1 2">
    <name type="scientific">Amycolatopsis coloradensis</name>
    <dbReference type="NCBI Taxonomy" id="76021"/>
    <lineage>
        <taxon>Bacteria</taxon>
        <taxon>Bacillati</taxon>
        <taxon>Actinomycetota</taxon>
        <taxon>Actinomycetes</taxon>
        <taxon>Pseudonocardiales</taxon>
        <taxon>Pseudonocardiaceae</taxon>
        <taxon>Amycolatopsis</taxon>
    </lineage>
</organism>
<proteinExistence type="predicted"/>
<accession>A0ACD5BK41</accession>
<reference evidence="1" key="1">
    <citation type="submission" date="2023-10" db="EMBL/GenBank/DDBJ databases">
        <title>Whole genome sequencing of actinobacterial strain Amycolatopsis sp. (BCA-696) identifies the underlying plant growth-promoting genes.</title>
        <authorList>
            <person name="Gandham P."/>
            <person name="Vadla N."/>
            <person name="Saji A."/>
            <person name="Srinivas V."/>
            <person name="Ruperao P."/>
            <person name="Selvanayagam S."/>
            <person name="Saxena R.K."/>
            <person name="Rathore A."/>
            <person name="Gopalakrishnan S."/>
            <person name="Thakur V."/>
        </authorList>
    </citation>
    <scope>NUCLEOTIDE SEQUENCE</scope>
    <source>
        <strain evidence="1">BCA-696</strain>
    </source>
</reference>
<keyword evidence="2" id="KW-1185">Reference proteome</keyword>
<name>A0ACD5BK41_9PSEU</name>